<dbReference type="EMBL" id="FOEI01000006">
    <property type="protein sequence ID" value="SEQ08513.1"/>
    <property type="molecule type" value="Genomic_DNA"/>
</dbReference>
<proteinExistence type="predicted"/>
<gene>
    <name evidence="2" type="ORF">SAMN05444005_10634</name>
</gene>
<evidence type="ECO:0000313" key="2">
    <source>
        <dbReference type="EMBL" id="SEQ08513.1"/>
    </source>
</evidence>
<feature type="chain" id="PRO_5011491841" description="Peptidase M1 membrane alanine aminopeptidase domain-containing protein" evidence="1">
    <location>
        <begin position="20"/>
        <end position="466"/>
    </location>
</feature>
<keyword evidence="3" id="KW-1185">Reference proteome</keyword>
<dbReference type="SUPFAM" id="SSF55486">
    <property type="entry name" value="Metalloproteases ('zincins'), catalytic domain"/>
    <property type="match status" value="1"/>
</dbReference>
<protein>
    <recommendedName>
        <fullName evidence="4">Peptidase M1 membrane alanine aminopeptidase domain-containing protein</fullName>
    </recommendedName>
</protein>
<sequence length="466" mass="54059">MKKLFTIILSLGISFLTFAQENAPKIKGKVKISIIEGTFDCDLTISNIPTLEDYLIRLNSGMNLLHIKSKKPNDFVLGFNKSEKDSTSTGESIAYYFPDNTGKGKFLPKELQFRYVGKFPVATDTISNYSKEDWKGNIAFNGYSVRTDGSQSAWYPYLYDAKKDISYEEMYYDIEIECIDCSTIYMNGNKPVKSKKTTLKSEQPYELALFCGKYDFIDDGNLILLNPTFAEDNINDFSQMVSKYKQYYEKKLKIKFTEPPIFINTTPTAPKYGWLFVSYPTIMGIGYGNDGIGALFDKKKDWYKQYIAHELGHYYFGTYKVLNSELGDMMSEGFTEYLSLKLVEELQGKEFYNKKIEEKIKFLSDFNTIPISKIKSISEIEDRETFVYDYASMMFIAIEKEIGMKKMWEWIGNILNTKTDFTNYDYLLATLRNTLNDNKKTHEIIEKYFNNINSTENVLNKVKEKK</sequence>
<name>A0A1H9D6M4_9FLAO</name>
<feature type="signal peptide" evidence="1">
    <location>
        <begin position="1"/>
        <end position="19"/>
    </location>
</feature>
<dbReference type="Gene3D" id="1.10.390.10">
    <property type="entry name" value="Neutral Protease Domain 2"/>
    <property type="match status" value="1"/>
</dbReference>
<evidence type="ECO:0000313" key="3">
    <source>
        <dbReference type="Proteomes" id="UP000198648"/>
    </source>
</evidence>
<accession>A0A1H9D6M4</accession>
<dbReference type="Proteomes" id="UP000198648">
    <property type="component" value="Unassembled WGS sequence"/>
</dbReference>
<evidence type="ECO:0008006" key="4">
    <source>
        <dbReference type="Google" id="ProtNLM"/>
    </source>
</evidence>
<keyword evidence="1" id="KW-0732">Signal</keyword>
<evidence type="ECO:0000256" key="1">
    <source>
        <dbReference type="SAM" id="SignalP"/>
    </source>
</evidence>
<dbReference type="OrthoDB" id="639393at2"/>
<dbReference type="STRING" id="1299341.SAMN05444005_10634"/>
<dbReference type="AlphaFoldDB" id="A0A1H9D6M4"/>
<dbReference type="RefSeq" id="WP_091468839.1">
    <property type="nucleotide sequence ID" value="NZ_FOEI01000006.1"/>
</dbReference>
<organism evidence="2 3">
    <name type="scientific">Flavobacterium urocaniciphilum</name>
    <dbReference type="NCBI Taxonomy" id="1299341"/>
    <lineage>
        <taxon>Bacteria</taxon>
        <taxon>Pseudomonadati</taxon>
        <taxon>Bacteroidota</taxon>
        <taxon>Flavobacteriia</taxon>
        <taxon>Flavobacteriales</taxon>
        <taxon>Flavobacteriaceae</taxon>
        <taxon>Flavobacterium</taxon>
    </lineage>
</organism>
<reference evidence="2 3" key="1">
    <citation type="submission" date="2016-10" db="EMBL/GenBank/DDBJ databases">
        <authorList>
            <person name="de Groot N.N."/>
        </authorList>
    </citation>
    <scope>NUCLEOTIDE SEQUENCE [LARGE SCALE GENOMIC DNA]</scope>
    <source>
        <strain evidence="2 3">DSM 27078</strain>
    </source>
</reference>
<dbReference type="InterPro" id="IPR027268">
    <property type="entry name" value="Peptidase_M4/M1_CTD_sf"/>
</dbReference>